<dbReference type="AlphaFoldDB" id="A0AAW0V1K4"/>
<name>A0AAW0V1K4_SCYPA</name>
<gene>
    <name evidence="2" type="ORF">O3P69_001972</name>
</gene>
<sequence>MTELWNTKGEAGRHRNQTHAAYQRGRSSGSRVLVVHMCVVGVAMDGSDRGYCRHPASPAVQLASRRRQSTRRRERQG</sequence>
<evidence type="ECO:0000313" key="2">
    <source>
        <dbReference type="EMBL" id="KAK8405864.1"/>
    </source>
</evidence>
<feature type="region of interest" description="Disordered" evidence="1">
    <location>
        <begin position="1"/>
        <end position="28"/>
    </location>
</feature>
<dbReference type="EMBL" id="JARAKH010000003">
    <property type="protein sequence ID" value="KAK8405864.1"/>
    <property type="molecule type" value="Genomic_DNA"/>
</dbReference>
<evidence type="ECO:0000313" key="3">
    <source>
        <dbReference type="Proteomes" id="UP001487740"/>
    </source>
</evidence>
<proteinExistence type="predicted"/>
<reference evidence="2 3" key="1">
    <citation type="submission" date="2023-03" db="EMBL/GenBank/DDBJ databases">
        <title>High-quality genome of Scylla paramamosain provides insights in environmental adaptation.</title>
        <authorList>
            <person name="Zhang L."/>
        </authorList>
    </citation>
    <scope>NUCLEOTIDE SEQUENCE [LARGE SCALE GENOMIC DNA]</scope>
    <source>
        <strain evidence="2">LZ_2023a</strain>
        <tissue evidence="2">Muscle</tissue>
    </source>
</reference>
<comment type="caution">
    <text evidence="2">The sequence shown here is derived from an EMBL/GenBank/DDBJ whole genome shotgun (WGS) entry which is preliminary data.</text>
</comment>
<keyword evidence="3" id="KW-1185">Reference proteome</keyword>
<feature type="region of interest" description="Disordered" evidence="1">
    <location>
        <begin position="49"/>
        <end position="77"/>
    </location>
</feature>
<feature type="compositionally biased region" description="Basic residues" evidence="1">
    <location>
        <begin position="64"/>
        <end position="77"/>
    </location>
</feature>
<dbReference type="Proteomes" id="UP001487740">
    <property type="component" value="Unassembled WGS sequence"/>
</dbReference>
<evidence type="ECO:0000256" key="1">
    <source>
        <dbReference type="SAM" id="MobiDB-lite"/>
    </source>
</evidence>
<protein>
    <submittedName>
        <fullName evidence="2">Uncharacterized protein</fullName>
    </submittedName>
</protein>
<organism evidence="2 3">
    <name type="scientific">Scylla paramamosain</name>
    <name type="common">Mud crab</name>
    <dbReference type="NCBI Taxonomy" id="85552"/>
    <lineage>
        <taxon>Eukaryota</taxon>
        <taxon>Metazoa</taxon>
        <taxon>Ecdysozoa</taxon>
        <taxon>Arthropoda</taxon>
        <taxon>Crustacea</taxon>
        <taxon>Multicrustacea</taxon>
        <taxon>Malacostraca</taxon>
        <taxon>Eumalacostraca</taxon>
        <taxon>Eucarida</taxon>
        <taxon>Decapoda</taxon>
        <taxon>Pleocyemata</taxon>
        <taxon>Brachyura</taxon>
        <taxon>Eubrachyura</taxon>
        <taxon>Portunoidea</taxon>
        <taxon>Portunidae</taxon>
        <taxon>Portuninae</taxon>
        <taxon>Scylla</taxon>
    </lineage>
</organism>
<accession>A0AAW0V1K4</accession>